<evidence type="ECO:0000256" key="1">
    <source>
        <dbReference type="SAM" id="MobiDB-lite"/>
    </source>
</evidence>
<organism evidence="2 3">
    <name type="scientific">Acidovorax temperans</name>
    <dbReference type="NCBI Taxonomy" id="80878"/>
    <lineage>
        <taxon>Bacteria</taxon>
        <taxon>Pseudomonadati</taxon>
        <taxon>Pseudomonadota</taxon>
        <taxon>Betaproteobacteria</taxon>
        <taxon>Burkholderiales</taxon>
        <taxon>Comamonadaceae</taxon>
        <taxon>Acidovorax</taxon>
    </lineage>
</organism>
<keyword evidence="3" id="KW-1185">Reference proteome</keyword>
<dbReference type="PATRIC" id="fig|80878.5.peg.954"/>
<protein>
    <submittedName>
        <fullName evidence="2">Uncharacterized protein</fullName>
    </submittedName>
</protein>
<comment type="caution">
    <text evidence="2">The sequence shown here is derived from an EMBL/GenBank/DDBJ whole genome shotgun (WGS) entry which is preliminary data.</text>
</comment>
<reference evidence="2 3" key="1">
    <citation type="submission" date="2014-12" db="EMBL/GenBank/DDBJ databases">
        <title>Isolation of bacteria from lake water.</title>
        <authorList>
            <person name="Sheng K.-Y."/>
            <person name="Chin P.-S."/>
            <person name="Chan K.-G."/>
            <person name="Tan G.S."/>
        </authorList>
    </citation>
    <scope>NUCLEOTIDE SEQUENCE [LARGE SCALE GENOMIC DNA]</scope>
    <source>
        <strain evidence="2 3">KY4</strain>
    </source>
</reference>
<proteinExistence type="predicted"/>
<sequence length="191" mass="21127">MKISPFFHDLRSAYQAEIDDLTQDSEGKDVLRKRLAQKRSEIGFLVKMMELAPEMVAVVFHQGFRFTRAAPLEQSLAVGQDHLPPWESLSTCVTLEPWAAALAKTVLAEPGGDRFMVIAAGLEYLQQARFAGSAVGGEADAEGDEDDADDREHDDDYDALSADDVVEPHDSRSREEASANWLADVGFERKD</sequence>
<dbReference type="RefSeq" id="WP_044394861.1">
    <property type="nucleotide sequence ID" value="NZ_JXYQ01000002.1"/>
</dbReference>
<feature type="region of interest" description="Disordered" evidence="1">
    <location>
        <begin position="135"/>
        <end position="179"/>
    </location>
</feature>
<dbReference type="Proteomes" id="UP000032566">
    <property type="component" value="Unassembled WGS sequence"/>
</dbReference>
<evidence type="ECO:0000313" key="2">
    <source>
        <dbReference type="EMBL" id="KJA12437.1"/>
    </source>
</evidence>
<evidence type="ECO:0000313" key="3">
    <source>
        <dbReference type="Proteomes" id="UP000032566"/>
    </source>
</evidence>
<dbReference type="STRING" id="80878.RP29_00815"/>
<accession>A0A0D7KET0</accession>
<feature type="compositionally biased region" description="Acidic residues" evidence="1">
    <location>
        <begin position="139"/>
        <end position="158"/>
    </location>
</feature>
<gene>
    <name evidence="2" type="ORF">RP29_00815</name>
</gene>
<name>A0A0D7KET0_9BURK</name>
<dbReference type="EMBL" id="JXYQ01000002">
    <property type="protein sequence ID" value="KJA12437.1"/>
    <property type="molecule type" value="Genomic_DNA"/>
</dbReference>
<feature type="compositionally biased region" description="Basic and acidic residues" evidence="1">
    <location>
        <begin position="166"/>
        <end position="177"/>
    </location>
</feature>
<dbReference type="AlphaFoldDB" id="A0A0D7KET0"/>
<dbReference type="OrthoDB" id="9179699at2"/>